<feature type="transmembrane region" description="Helical" evidence="1">
    <location>
        <begin position="52"/>
        <end position="74"/>
    </location>
</feature>
<feature type="transmembrane region" description="Helical" evidence="1">
    <location>
        <begin position="80"/>
        <end position="101"/>
    </location>
</feature>
<evidence type="ECO:0000313" key="2">
    <source>
        <dbReference type="EMBL" id="KAK4196591.1"/>
    </source>
</evidence>
<keyword evidence="1" id="KW-0472">Membrane</keyword>
<protein>
    <submittedName>
        <fullName evidence="2">Uncharacterized protein</fullName>
    </submittedName>
</protein>
<sequence>MDIEALSTSNHRPSRPRTPILKLETNLPRYADDEPSPAPWNWPMALRQLASLSLFSLQLLITPSSQAGLLSLAIPLSSSFLQIADAMITCLVVAISSYVHFCLASLDYEPRWTCLPVHHQTDCARLQVKRGSWKPKHFYMMVFVEAAVLAGAAVTGSRDACLWGLFAVTAGSWYMGWWLGAVKVMTARLLSTRSRGGSNAA</sequence>
<keyword evidence="1" id="KW-1133">Transmembrane helix</keyword>
<evidence type="ECO:0000313" key="3">
    <source>
        <dbReference type="Proteomes" id="UP001303160"/>
    </source>
</evidence>
<reference evidence="2" key="2">
    <citation type="submission" date="2023-05" db="EMBL/GenBank/DDBJ databases">
        <authorList>
            <consortium name="Lawrence Berkeley National Laboratory"/>
            <person name="Steindorff A."/>
            <person name="Hensen N."/>
            <person name="Bonometti L."/>
            <person name="Westerberg I."/>
            <person name="Brannstrom I.O."/>
            <person name="Guillou S."/>
            <person name="Cros-Aarteil S."/>
            <person name="Calhoun S."/>
            <person name="Haridas S."/>
            <person name="Kuo A."/>
            <person name="Mondo S."/>
            <person name="Pangilinan J."/>
            <person name="Riley R."/>
            <person name="Labutti K."/>
            <person name="Andreopoulos B."/>
            <person name="Lipzen A."/>
            <person name="Chen C."/>
            <person name="Yanf M."/>
            <person name="Daum C."/>
            <person name="Ng V."/>
            <person name="Clum A."/>
            <person name="Ohm R."/>
            <person name="Martin F."/>
            <person name="Silar P."/>
            <person name="Natvig D."/>
            <person name="Lalanne C."/>
            <person name="Gautier V."/>
            <person name="Ament-Velasquez S.L."/>
            <person name="Kruys A."/>
            <person name="Hutchinson M.I."/>
            <person name="Powell A.J."/>
            <person name="Barry K."/>
            <person name="Miller A.N."/>
            <person name="Grigoriev I.V."/>
            <person name="Debuchy R."/>
            <person name="Gladieux P."/>
            <person name="Thoren M.H."/>
            <person name="Johannesson H."/>
        </authorList>
    </citation>
    <scope>NUCLEOTIDE SEQUENCE</scope>
    <source>
        <strain evidence="2">CBS 315.58</strain>
    </source>
</reference>
<dbReference type="Proteomes" id="UP001303160">
    <property type="component" value="Unassembled WGS sequence"/>
</dbReference>
<dbReference type="AlphaFoldDB" id="A0AAN6XBM8"/>
<gene>
    <name evidence="2" type="ORF">QBC40DRAFT_287067</name>
</gene>
<reference evidence="2" key="1">
    <citation type="journal article" date="2023" name="Mol. Phylogenet. Evol.">
        <title>Genome-scale phylogeny and comparative genomics of the fungal order Sordariales.</title>
        <authorList>
            <person name="Hensen N."/>
            <person name="Bonometti L."/>
            <person name="Westerberg I."/>
            <person name="Brannstrom I.O."/>
            <person name="Guillou S."/>
            <person name="Cros-Aarteil S."/>
            <person name="Calhoun S."/>
            <person name="Haridas S."/>
            <person name="Kuo A."/>
            <person name="Mondo S."/>
            <person name="Pangilinan J."/>
            <person name="Riley R."/>
            <person name="LaButti K."/>
            <person name="Andreopoulos B."/>
            <person name="Lipzen A."/>
            <person name="Chen C."/>
            <person name="Yan M."/>
            <person name="Daum C."/>
            <person name="Ng V."/>
            <person name="Clum A."/>
            <person name="Steindorff A."/>
            <person name="Ohm R.A."/>
            <person name="Martin F."/>
            <person name="Silar P."/>
            <person name="Natvig D.O."/>
            <person name="Lalanne C."/>
            <person name="Gautier V."/>
            <person name="Ament-Velasquez S.L."/>
            <person name="Kruys A."/>
            <person name="Hutchinson M.I."/>
            <person name="Powell A.J."/>
            <person name="Barry K."/>
            <person name="Miller A.N."/>
            <person name="Grigoriev I.V."/>
            <person name="Debuchy R."/>
            <person name="Gladieux P."/>
            <person name="Hiltunen Thoren M."/>
            <person name="Johannesson H."/>
        </authorList>
    </citation>
    <scope>NUCLEOTIDE SEQUENCE</scope>
    <source>
        <strain evidence="2">CBS 315.58</strain>
    </source>
</reference>
<keyword evidence="1" id="KW-0812">Transmembrane</keyword>
<feature type="transmembrane region" description="Helical" evidence="1">
    <location>
        <begin position="162"/>
        <end position="185"/>
    </location>
</feature>
<keyword evidence="3" id="KW-1185">Reference proteome</keyword>
<name>A0AAN6XBM8_9PEZI</name>
<proteinExistence type="predicted"/>
<dbReference type="EMBL" id="MU863981">
    <property type="protein sequence ID" value="KAK4196591.1"/>
    <property type="molecule type" value="Genomic_DNA"/>
</dbReference>
<evidence type="ECO:0000256" key="1">
    <source>
        <dbReference type="SAM" id="Phobius"/>
    </source>
</evidence>
<feature type="transmembrane region" description="Helical" evidence="1">
    <location>
        <begin position="138"/>
        <end position="156"/>
    </location>
</feature>
<comment type="caution">
    <text evidence="2">The sequence shown here is derived from an EMBL/GenBank/DDBJ whole genome shotgun (WGS) entry which is preliminary data.</text>
</comment>
<organism evidence="2 3">
    <name type="scientific">Triangularia verruculosa</name>
    <dbReference type="NCBI Taxonomy" id="2587418"/>
    <lineage>
        <taxon>Eukaryota</taxon>
        <taxon>Fungi</taxon>
        <taxon>Dikarya</taxon>
        <taxon>Ascomycota</taxon>
        <taxon>Pezizomycotina</taxon>
        <taxon>Sordariomycetes</taxon>
        <taxon>Sordariomycetidae</taxon>
        <taxon>Sordariales</taxon>
        <taxon>Podosporaceae</taxon>
        <taxon>Triangularia</taxon>
    </lineage>
</organism>
<accession>A0AAN6XBM8</accession>